<dbReference type="STRING" id="991905.SL003B_3326"/>
<dbReference type="AlphaFoldDB" id="F2IZ25"/>
<reference evidence="2 3" key="1">
    <citation type="journal article" date="2011" name="J. Bacteriol.">
        <title>Complete genome sequence of Polymorphum gilvum SL003B-26A1T, a crude oil-degrading bacterium from oil-polluted saline soil.</title>
        <authorList>
            <person name="Li S.G."/>
            <person name="Tang Y.Q."/>
            <person name="Nie Y."/>
            <person name="Cai M."/>
            <person name="Wu X.L."/>
        </authorList>
    </citation>
    <scope>NUCLEOTIDE SEQUENCE [LARGE SCALE GENOMIC DNA]</scope>
    <source>
        <strain evidence="3">LMG 25793 / CGMCC 1.9160 / SL003B-26A1</strain>
    </source>
</reference>
<sequence>MARCRLVLALLFAATIAPATAATVRTETIRIEPPVVENGGERPSPGIPAEDIEPLMRDEEIDSGLRSPPQNLLAVPKVQYDTDGLPKPVARMREQLIEAARSGDLERLRMVLEANEVMPTLSFTEIDDPIEFLRNSSGDPDGAEILAILLDVLEAGWVHVDQGTAQEMYVWPYFARFPFAKLTPEQKVEMYRVITAADFAEMDAYGAWLFYRVGIGPDGTLHYFVAGD</sequence>
<proteinExistence type="predicted"/>
<dbReference type="OrthoDB" id="9809589at2"/>
<dbReference type="eggNOG" id="ENOG5032QXM">
    <property type="taxonomic scope" value="Bacteria"/>
</dbReference>
<keyword evidence="3" id="KW-1185">Reference proteome</keyword>
<dbReference type="HOGENOM" id="CLU_094542_1_0_5"/>
<dbReference type="EMBL" id="CP002568">
    <property type="protein sequence ID" value="ADZ71748.1"/>
    <property type="molecule type" value="Genomic_DNA"/>
</dbReference>
<accession>F2IZ25</accession>
<evidence type="ECO:0000313" key="2">
    <source>
        <dbReference type="EMBL" id="ADZ71748.1"/>
    </source>
</evidence>
<name>F2IZ25_POLGS</name>
<gene>
    <name evidence="2" type="ordered locus">SL003B_3326</name>
</gene>
<dbReference type="KEGG" id="pgv:SL003B_3326"/>
<dbReference type="Proteomes" id="UP000008130">
    <property type="component" value="Chromosome"/>
</dbReference>
<protein>
    <submittedName>
        <fullName evidence="2">Hypothetical conserved protein</fullName>
    </submittedName>
</protein>
<feature type="signal peptide" evidence="1">
    <location>
        <begin position="1"/>
        <end position="21"/>
    </location>
</feature>
<keyword evidence="1" id="KW-0732">Signal</keyword>
<organism evidence="2 3">
    <name type="scientific">Polymorphum gilvum (strain LMG 25793 / CGMCC 1.9160 / SL003B-26A1)</name>
    <dbReference type="NCBI Taxonomy" id="991905"/>
    <lineage>
        <taxon>Bacteria</taxon>
        <taxon>Pseudomonadati</taxon>
        <taxon>Pseudomonadota</taxon>
        <taxon>Alphaproteobacteria</taxon>
        <taxon>Rhodobacterales</taxon>
        <taxon>Paracoccaceae</taxon>
        <taxon>Polymorphum</taxon>
    </lineage>
</organism>
<evidence type="ECO:0000313" key="3">
    <source>
        <dbReference type="Proteomes" id="UP000008130"/>
    </source>
</evidence>
<evidence type="ECO:0000256" key="1">
    <source>
        <dbReference type="SAM" id="SignalP"/>
    </source>
</evidence>
<dbReference type="PATRIC" id="fig|991905.3.peg.3426"/>
<feature type="chain" id="PRO_5003283720" evidence="1">
    <location>
        <begin position="22"/>
        <end position="228"/>
    </location>
</feature>
<dbReference type="RefSeq" id="WP_013654057.1">
    <property type="nucleotide sequence ID" value="NC_015259.1"/>
</dbReference>